<organism evidence="2 3">
    <name type="scientific">Orbilia ellipsospora</name>
    <dbReference type="NCBI Taxonomy" id="2528407"/>
    <lineage>
        <taxon>Eukaryota</taxon>
        <taxon>Fungi</taxon>
        <taxon>Dikarya</taxon>
        <taxon>Ascomycota</taxon>
        <taxon>Pezizomycotina</taxon>
        <taxon>Orbiliomycetes</taxon>
        <taxon>Orbiliales</taxon>
        <taxon>Orbiliaceae</taxon>
        <taxon>Orbilia</taxon>
    </lineage>
</organism>
<evidence type="ECO:0000256" key="1">
    <source>
        <dbReference type="SAM" id="MobiDB-lite"/>
    </source>
</evidence>
<proteinExistence type="predicted"/>
<dbReference type="AlphaFoldDB" id="A0AAV9XMZ5"/>
<sequence>MRAKSSGSSNATKIYNDMSSDPLCVPKRARGRGAQGEGVDTTSRQFIPVMEVDSFLSNLTVGSNIDPMNANVADHSEELMFDFTLLNSGSTRCGATATGITAPQSNLPASSVMMQPVSLPSPSSEDKHKHDFITKLLAFQTYDGSFVIPDTEGDKLFGPSFLEAVKIFSHKVEELCGLWGDTSGAAQIALTASIVALLENQYLSQKVLWELLVQKAKYFISMYAAHVELVLKAAENHIVGMKVDVDTRKAFLQSL</sequence>
<accession>A0AAV9XMZ5</accession>
<evidence type="ECO:0000313" key="3">
    <source>
        <dbReference type="Proteomes" id="UP001365542"/>
    </source>
</evidence>
<dbReference type="EMBL" id="JAVHJO010000001">
    <property type="protein sequence ID" value="KAK6543482.1"/>
    <property type="molecule type" value="Genomic_DNA"/>
</dbReference>
<keyword evidence="3" id="KW-1185">Reference proteome</keyword>
<protein>
    <submittedName>
        <fullName evidence="2">Uncharacterized protein</fullName>
    </submittedName>
</protein>
<gene>
    <name evidence="2" type="ORF">TWF694_000228</name>
</gene>
<reference evidence="2 3" key="1">
    <citation type="submission" date="2019-10" db="EMBL/GenBank/DDBJ databases">
        <authorList>
            <person name="Palmer J.M."/>
        </authorList>
    </citation>
    <scope>NUCLEOTIDE SEQUENCE [LARGE SCALE GENOMIC DNA]</scope>
    <source>
        <strain evidence="2 3">TWF694</strain>
    </source>
</reference>
<feature type="region of interest" description="Disordered" evidence="1">
    <location>
        <begin position="1"/>
        <end position="40"/>
    </location>
</feature>
<dbReference type="Proteomes" id="UP001365542">
    <property type="component" value="Unassembled WGS sequence"/>
</dbReference>
<evidence type="ECO:0000313" key="2">
    <source>
        <dbReference type="EMBL" id="KAK6543482.1"/>
    </source>
</evidence>
<feature type="compositionally biased region" description="Polar residues" evidence="1">
    <location>
        <begin position="1"/>
        <end position="19"/>
    </location>
</feature>
<name>A0AAV9XMZ5_9PEZI</name>
<comment type="caution">
    <text evidence="2">The sequence shown here is derived from an EMBL/GenBank/DDBJ whole genome shotgun (WGS) entry which is preliminary data.</text>
</comment>